<dbReference type="AlphaFoldDB" id="A0A803NEL5"/>
<sequence>MAQLRSVEGQVELKCHADNFFDVWAGKAHLISKISPNKIAKVELVEGEWNKVGAVISWTYLIVTTSPSSPRWKSFHGEGCIMKWSIEYEKMNEDAAEPKMHVALSLELAKEIDAHGCSA</sequence>
<evidence type="ECO:0000313" key="3">
    <source>
        <dbReference type="Proteomes" id="UP000596660"/>
    </source>
</evidence>
<evidence type="ECO:0000313" key="2">
    <source>
        <dbReference type="EnsemblPlants" id="AUR62044569-RA:cds"/>
    </source>
</evidence>
<accession>A0A803NEL5</accession>
<dbReference type="GO" id="GO:0006952">
    <property type="term" value="P:defense response"/>
    <property type="evidence" value="ECO:0007669"/>
    <property type="project" value="InterPro"/>
</dbReference>
<name>A0A803NEL5_CHEQI</name>
<dbReference type="Proteomes" id="UP000596660">
    <property type="component" value="Unplaced"/>
</dbReference>
<dbReference type="InterPro" id="IPR051761">
    <property type="entry name" value="MLP-like_ligand-binding"/>
</dbReference>
<dbReference type="Gene3D" id="3.30.530.20">
    <property type="match status" value="2"/>
</dbReference>
<dbReference type="OMA" id="GDNRLNR"/>
<dbReference type="InterPro" id="IPR023393">
    <property type="entry name" value="START-like_dom_sf"/>
</dbReference>
<dbReference type="SUPFAM" id="SSF55961">
    <property type="entry name" value="Bet v1-like"/>
    <property type="match status" value="1"/>
</dbReference>
<protein>
    <recommendedName>
        <fullName evidence="1">Bet v I/Major latex protein domain-containing protein</fullName>
    </recommendedName>
</protein>
<dbReference type="EnsemblPlants" id="AUR62044569-RA">
    <property type="protein sequence ID" value="AUR62044569-RA:cds"/>
    <property type="gene ID" value="AUR62044569"/>
</dbReference>
<dbReference type="PANTHER" id="PTHR31907">
    <property type="entry name" value="MLP-LIKE PROTEIN 423"/>
    <property type="match status" value="1"/>
</dbReference>
<dbReference type="Gramene" id="AUR62044569-RA">
    <property type="protein sequence ID" value="AUR62044569-RA:cds"/>
    <property type="gene ID" value="AUR62044569"/>
</dbReference>
<dbReference type="InterPro" id="IPR000916">
    <property type="entry name" value="Bet_v_I/MLP"/>
</dbReference>
<feature type="domain" description="Bet v I/Major latex protein" evidence="1">
    <location>
        <begin position="2"/>
        <end position="119"/>
    </location>
</feature>
<evidence type="ECO:0000259" key="1">
    <source>
        <dbReference type="SMART" id="SM01037"/>
    </source>
</evidence>
<reference evidence="2" key="1">
    <citation type="journal article" date="2017" name="Nature">
        <title>The genome of Chenopodium quinoa.</title>
        <authorList>
            <person name="Jarvis D.E."/>
            <person name="Ho Y.S."/>
            <person name="Lightfoot D.J."/>
            <person name="Schmoeckel S.M."/>
            <person name="Li B."/>
            <person name="Borm T.J.A."/>
            <person name="Ohyanagi H."/>
            <person name="Mineta K."/>
            <person name="Michell C.T."/>
            <person name="Saber N."/>
            <person name="Kharbatia N.M."/>
            <person name="Rupper R.R."/>
            <person name="Sharp A.R."/>
            <person name="Dally N."/>
            <person name="Boughton B.A."/>
            <person name="Woo Y.H."/>
            <person name="Gao G."/>
            <person name="Schijlen E.G.W.M."/>
            <person name="Guo X."/>
            <person name="Momin A.A."/>
            <person name="Negrao S."/>
            <person name="Al-Babili S."/>
            <person name="Gehring C."/>
            <person name="Roessner U."/>
            <person name="Jung C."/>
            <person name="Murphy K."/>
            <person name="Arold S.T."/>
            <person name="Gojobori T."/>
            <person name="van der Linden C.G."/>
            <person name="van Loo E.N."/>
            <person name="Jellen E.N."/>
            <person name="Maughan P.J."/>
            <person name="Tester M."/>
        </authorList>
    </citation>
    <scope>NUCLEOTIDE SEQUENCE [LARGE SCALE GENOMIC DNA]</scope>
    <source>
        <strain evidence="2">cv. PI 614886</strain>
    </source>
</reference>
<dbReference type="SMART" id="SM01037">
    <property type="entry name" value="Bet_v_1"/>
    <property type="match status" value="1"/>
</dbReference>
<proteinExistence type="predicted"/>
<keyword evidence="3" id="KW-1185">Reference proteome</keyword>
<dbReference type="Pfam" id="PF00407">
    <property type="entry name" value="Bet_v_1"/>
    <property type="match status" value="2"/>
</dbReference>
<reference evidence="2" key="2">
    <citation type="submission" date="2021-03" db="UniProtKB">
        <authorList>
            <consortium name="EnsemblPlants"/>
        </authorList>
    </citation>
    <scope>IDENTIFICATION</scope>
</reference>
<organism evidence="2 3">
    <name type="scientific">Chenopodium quinoa</name>
    <name type="common">Quinoa</name>
    <dbReference type="NCBI Taxonomy" id="63459"/>
    <lineage>
        <taxon>Eukaryota</taxon>
        <taxon>Viridiplantae</taxon>
        <taxon>Streptophyta</taxon>
        <taxon>Embryophyta</taxon>
        <taxon>Tracheophyta</taxon>
        <taxon>Spermatophyta</taxon>
        <taxon>Magnoliopsida</taxon>
        <taxon>eudicotyledons</taxon>
        <taxon>Gunneridae</taxon>
        <taxon>Pentapetalae</taxon>
        <taxon>Caryophyllales</taxon>
        <taxon>Chenopodiaceae</taxon>
        <taxon>Chenopodioideae</taxon>
        <taxon>Atripliceae</taxon>
        <taxon>Chenopodium</taxon>
    </lineage>
</organism>